<protein>
    <submittedName>
        <fullName evidence="1">Uncharacterized protein</fullName>
    </submittedName>
</protein>
<name>A0A1J5NZA3_9ZZZZ</name>
<organism evidence="1">
    <name type="scientific">mine drainage metagenome</name>
    <dbReference type="NCBI Taxonomy" id="410659"/>
    <lineage>
        <taxon>unclassified sequences</taxon>
        <taxon>metagenomes</taxon>
        <taxon>ecological metagenomes</taxon>
    </lineage>
</organism>
<evidence type="ECO:0000313" key="1">
    <source>
        <dbReference type="EMBL" id="OIQ64150.1"/>
    </source>
</evidence>
<dbReference type="AlphaFoldDB" id="A0A1J5NZA3"/>
<reference evidence="1" key="1">
    <citation type="submission" date="2016-10" db="EMBL/GenBank/DDBJ databases">
        <title>Sequence of Gallionella enrichment culture.</title>
        <authorList>
            <person name="Poehlein A."/>
            <person name="Muehling M."/>
            <person name="Daniel R."/>
        </authorList>
    </citation>
    <scope>NUCLEOTIDE SEQUENCE</scope>
</reference>
<sequence>MQPQSRGAGCILRPGAEAIPAPQIAVEADEALAGFQRGLQGSTLVAFNKADLPDAALQDVRHADMGCQRFDTLRQRVVGVVFGQGDPTGARLCGNHRRAKIIGKRRAECLFVAGFNHHAVEELGACMRLAVDQFRQGSNFGAQRIRFALSFRALRARLRLTPLRLGAGGFRLGQQRLRLFGVGHRGRKRLLRRVVVFGRFR</sequence>
<dbReference type="EMBL" id="MLJW01008370">
    <property type="protein sequence ID" value="OIQ64150.1"/>
    <property type="molecule type" value="Genomic_DNA"/>
</dbReference>
<gene>
    <name evidence="1" type="ORF">GALL_543000</name>
</gene>
<proteinExistence type="predicted"/>
<accession>A0A1J5NZA3</accession>
<comment type="caution">
    <text evidence="1">The sequence shown here is derived from an EMBL/GenBank/DDBJ whole genome shotgun (WGS) entry which is preliminary data.</text>
</comment>